<protein>
    <recommendedName>
        <fullName evidence="4">SXP/RAL-2 family protein Ani s 5-like cation-binding domain-containing protein</fullName>
    </recommendedName>
</protein>
<feature type="chain" id="PRO_5040490065" description="SXP/RAL-2 family protein Ani s 5-like cation-binding domain-containing protein" evidence="1">
    <location>
        <begin position="26"/>
        <end position="263"/>
    </location>
</feature>
<evidence type="ECO:0008006" key="4">
    <source>
        <dbReference type="Google" id="ProtNLM"/>
    </source>
</evidence>
<sequence length="263" mass="29549">MVLRSIDYILASILIVAVIATLANAQPPTAEESIGQDRFQRQSSVRAGKSAAIKPKWGFFGTIFSVILEEINDTKSAYNQISELVNNQFVDEKVVIPPPDKSNNGTSPSPKITRKEFLNILDRNLKGLARLRNLEWREAKKDSWNNIQGYWNELFGDKKKRTRRANRLSSNLKVCHLAVGVMEEEEAMAVEVEVTEAHIVEAIIVVAMRAVADVVVEDIRRIITNPATIQIPVIGIHLVAIEWMNLIRSLTDRILQAILIVTM</sequence>
<dbReference type="AlphaFoldDB" id="A0A9P0TEW5"/>
<keyword evidence="1" id="KW-0732">Signal</keyword>
<feature type="signal peptide" evidence="1">
    <location>
        <begin position="1"/>
        <end position="25"/>
    </location>
</feature>
<organism evidence="2 3">
    <name type="scientific">Pieris brassicae</name>
    <name type="common">White butterfly</name>
    <name type="synonym">Large white butterfly</name>
    <dbReference type="NCBI Taxonomy" id="7116"/>
    <lineage>
        <taxon>Eukaryota</taxon>
        <taxon>Metazoa</taxon>
        <taxon>Ecdysozoa</taxon>
        <taxon>Arthropoda</taxon>
        <taxon>Hexapoda</taxon>
        <taxon>Insecta</taxon>
        <taxon>Pterygota</taxon>
        <taxon>Neoptera</taxon>
        <taxon>Endopterygota</taxon>
        <taxon>Lepidoptera</taxon>
        <taxon>Glossata</taxon>
        <taxon>Ditrysia</taxon>
        <taxon>Papilionoidea</taxon>
        <taxon>Pieridae</taxon>
        <taxon>Pierinae</taxon>
        <taxon>Pieris</taxon>
    </lineage>
</organism>
<accession>A0A9P0TEW5</accession>
<name>A0A9P0TEW5_PIEBR</name>
<evidence type="ECO:0000256" key="1">
    <source>
        <dbReference type="SAM" id="SignalP"/>
    </source>
</evidence>
<comment type="caution">
    <text evidence="2">The sequence shown here is derived from an EMBL/GenBank/DDBJ whole genome shotgun (WGS) entry which is preliminary data.</text>
</comment>
<reference evidence="2" key="1">
    <citation type="submission" date="2022-05" db="EMBL/GenBank/DDBJ databases">
        <authorList>
            <person name="Okamura Y."/>
        </authorList>
    </citation>
    <scope>NUCLEOTIDE SEQUENCE</scope>
</reference>
<evidence type="ECO:0000313" key="3">
    <source>
        <dbReference type="Proteomes" id="UP001152562"/>
    </source>
</evidence>
<dbReference type="Proteomes" id="UP001152562">
    <property type="component" value="Unassembled WGS sequence"/>
</dbReference>
<evidence type="ECO:0000313" key="2">
    <source>
        <dbReference type="EMBL" id="CAH4031107.1"/>
    </source>
</evidence>
<dbReference type="EMBL" id="CALOZG010000013">
    <property type="protein sequence ID" value="CAH4031107.1"/>
    <property type="molecule type" value="Genomic_DNA"/>
</dbReference>
<gene>
    <name evidence="2" type="ORF">PIBRA_LOCUS7676</name>
</gene>
<proteinExistence type="predicted"/>
<keyword evidence="3" id="KW-1185">Reference proteome</keyword>